<dbReference type="InterPro" id="IPR004839">
    <property type="entry name" value="Aminotransferase_I/II_large"/>
</dbReference>
<evidence type="ECO:0000256" key="5">
    <source>
        <dbReference type="ARBA" id="ARBA00023163"/>
    </source>
</evidence>
<comment type="similarity">
    <text evidence="1">In the C-terminal section; belongs to the class-I pyridoxal-phosphate-dependent aminotransferase family.</text>
</comment>
<dbReference type="Pfam" id="PF00155">
    <property type="entry name" value="Aminotran_1_2"/>
    <property type="match status" value="1"/>
</dbReference>
<keyword evidence="8" id="KW-1185">Reference proteome</keyword>
<dbReference type="InterPro" id="IPR015421">
    <property type="entry name" value="PyrdxlP-dep_Trfase_major"/>
</dbReference>
<dbReference type="CDD" id="cd00609">
    <property type="entry name" value="AAT_like"/>
    <property type="match status" value="1"/>
</dbReference>
<dbReference type="GO" id="GO:0003700">
    <property type="term" value="F:DNA-binding transcription factor activity"/>
    <property type="evidence" value="ECO:0007669"/>
    <property type="project" value="InterPro"/>
</dbReference>
<dbReference type="InterPro" id="IPR036388">
    <property type="entry name" value="WH-like_DNA-bd_sf"/>
</dbReference>
<dbReference type="SUPFAM" id="SSF53383">
    <property type="entry name" value="PLP-dependent transferases"/>
    <property type="match status" value="1"/>
</dbReference>
<dbReference type="InterPro" id="IPR015424">
    <property type="entry name" value="PyrdxlP-dep_Trfase"/>
</dbReference>
<dbReference type="PROSITE" id="PS50949">
    <property type="entry name" value="HTH_GNTR"/>
    <property type="match status" value="1"/>
</dbReference>
<evidence type="ECO:0000313" key="8">
    <source>
        <dbReference type="Proteomes" id="UP000677082"/>
    </source>
</evidence>
<dbReference type="GO" id="GO:0003677">
    <property type="term" value="F:DNA binding"/>
    <property type="evidence" value="ECO:0007669"/>
    <property type="project" value="UniProtKB-KW"/>
</dbReference>
<dbReference type="RefSeq" id="WP_246608030.1">
    <property type="nucleotide sequence ID" value="NZ_BOQN01000120.1"/>
</dbReference>
<evidence type="ECO:0000259" key="6">
    <source>
        <dbReference type="PROSITE" id="PS50949"/>
    </source>
</evidence>
<keyword evidence="3" id="KW-0805">Transcription regulation</keyword>
<reference evidence="7 8" key="1">
    <citation type="submission" date="2021-03" db="EMBL/GenBank/DDBJ databases">
        <title>Whole genome shotgun sequence of Actinoplanes toevensis NBRC 105298.</title>
        <authorList>
            <person name="Komaki H."/>
            <person name="Tamura T."/>
        </authorList>
    </citation>
    <scope>NUCLEOTIDE SEQUENCE [LARGE SCALE GENOMIC DNA]</scope>
    <source>
        <strain evidence="7 8">NBRC 105298</strain>
    </source>
</reference>
<dbReference type="EMBL" id="BOQN01000120">
    <property type="protein sequence ID" value="GIM96532.1"/>
    <property type="molecule type" value="Genomic_DNA"/>
</dbReference>
<dbReference type="GO" id="GO:0030170">
    <property type="term" value="F:pyridoxal phosphate binding"/>
    <property type="evidence" value="ECO:0007669"/>
    <property type="project" value="InterPro"/>
</dbReference>
<gene>
    <name evidence="7" type="ORF">Ato02nite_083250</name>
</gene>
<organism evidence="7 8">
    <name type="scientific">Paractinoplanes toevensis</name>
    <dbReference type="NCBI Taxonomy" id="571911"/>
    <lineage>
        <taxon>Bacteria</taxon>
        <taxon>Bacillati</taxon>
        <taxon>Actinomycetota</taxon>
        <taxon>Actinomycetes</taxon>
        <taxon>Micromonosporales</taxon>
        <taxon>Micromonosporaceae</taxon>
        <taxon>Paractinoplanes</taxon>
    </lineage>
</organism>
<name>A0A919WAB2_9ACTN</name>
<evidence type="ECO:0000256" key="1">
    <source>
        <dbReference type="ARBA" id="ARBA00005384"/>
    </source>
</evidence>
<proteinExistence type="inferred from homology"/>
<dbReference type="InterPro" id="IPR000524">
    <property type="entry name" value="Tscrpt_reg_HTH_GntR"/>
</dbReference>
<dbReference type="InterPro" id="IPR051446">
    <property type="entry name" value="HTH_trans_reg/aminotransferase"/>
</dbReference>
<accession>A0A919WAB2</accession>
<dbReference type="Pfam" id="PF00392">
    <property type="entry name" value="GntR"/>
    <property type="match status" value="1"/>
</dbReference>
<dbReference type="Gene3D" id="1.10.10.10">
    <property type="entry name" value="Winged helix-like DNA-binding domain superfamily/Winged helix DNA-binding domain"/>
    <property type="match status" value="1"/>
</dbReference>
<sequence length="466" mass="50872">MADQWARFGLDLHLRVDREHGLRDGLEQSLREAIRDGRLTPGERLPSSRALAQELGVARGTVSQVYEQLAAEGYLAARPRSGMLVAPRPGPAPGPAMPPAPSFRTPVDGHDLRPGMPDLSMFPRREWLAATRQVLQSVPHGTFGYSDPAGHAELREALADYLGRARGVITTPEHLVVCAGYTHALRIVCQALSRAGSAIAFEDPTLPDYPALAEVAGLRVNRIAVDRDGLIVDDLGDEVAAVVTPAHQFPLGVTLSPRRRIRLLDWARRTGAVVLEDDYDGEFRYDRQPVGALQGLAPDHVVYAGTVSKTVAPALRIAWLVVPTKLLPAVREVLRFEETHVNVIDQLALAHLIRRGELDRHLRRCRTRYRHRRDRLGQAVADRLPGARLSGIAAGLHAVLHPPGRFRSESELLARLTAHGVAVDGLGSFYHRPGDSPLGVVIGYATPPQHAYDSAVDALISLLDIL</sequence>
<dbReference type="SMART" id="SM00345">
    <property type="entry name" value="HTH_GNTR"/>
    <property type="match status" value="1"/>
</dbReference>
<dbReference type="Gene3D" id="3.40.640.10">
    <property type="entry name" value="Type I PLP-dependent aspartate aminotransferase-like (Major domain)"/>
    <property type="match status" value="1"/>
</dbReference>
<evidence type="ECO:0000256" key="4">
    <source>
        <dbReference type="ARBA" id="ARBA00023125"/>
    </source>
</evidence>
<dbReference type="PANTHER" id="PTHR46577">
    <property type="entry name" value="HTH-TYPE TRANSCRIPTIONAL REGULATORY PROTEIN GABR"/>
    <property type="match status" value="1"/>
</dbReference>
<evidence type="ECO:0000256" key="2">
    <source>
        <dbReference type="ARBA" id="ARBA00022898"/>
    </source>
</evidence>
<protein>
    <submittedName>
        <fullName evidence="7">GntR family transcriptional regulator</fullName>
    </submittedName>
</protein>
<feature type="domain" description="HTH gntR-type" evidence="6">
    <location>
        <begin position="20"/>
        <end position="88"/>
    </location>
</feature>
<dbReference type="AlphaFoldDB" id="A0A919WAB2"/>
<keyword evidence="4" id="KW-0238">DNA-binding</keyword>
<dbReference type="CDD" id="cd07377">
    <property type="entry name" value="WHTH_GntR"/>
    <property type="match status" value="1"/>
</dbReference>
<dbReference type="PRINTS" id="PR00035">
    <property type="entry name" value="HTHGNTR"/>
</dbReference>
<dbReference type="SUPFAM" id="SSF46785">
    <property type="entry name" value="Winged helix' DNA-binding domain"/>
    <property type="match status" value="1"/>
</dbReference>
<evidence type="ECO:0000256" key="3">
    <source>
        <dbReference type="ARBA" id="ARBA00023015"/>
    </source>
</evidence>
<comment type="caution">
    <text evidence="7">The sequence shown here is derived from an EMBL/GenBank/DDBJ whole genome shotgun (WGS) entry which is preliminary data.</text>
</comment>
<dbReference type="Proteomes" id="UP000677082">
    <property type="component" value="Unassembled WGS sequence"/>
</dbReference>
<keyword evidence="2" id="KW-0663">Pyridoxal phosphate</keyword>
<dbReference type="PANTHER" id="PTHR46577:SF1">
    <property type="entry name" value="HTH-TYPE TRANSCRIPTIONAL REGULATORY PROTEIN GABR"/>
    <property type="match status" value="1"/>
</dbReference>
<keyword evidence="5" id="KW-0804">Transcription</keyword>
<dbReference type="InterPro" id="IPR036390">
    <property type="entry name" value="WH_DNA-bd_sf"/>
</dbReference>
<evidence type="ECO:0000313" key="7">
    <source>
        <dbReference type="EMBL" id="GIM96532.1"/>
    </source>
</evidence>